<gene>
    <name evidence="1" type="ORF">ESB13_05970</name>
</gene>
<name>A0A4Q1DCS8_9BACT</name>
<comment type="caution">
    <text evidence="1">The sequence shown here is derived from an EMBL/GenBank/DDBJ whole genome shotgun (WGS) entry which is preliminary data.</text>
</comment>
<dbReference type="Proteomes" id="UP000290545">
    <property type="component" value="Unassembled WGS sequence"/>
</dbReference>
<dbReference type="AlphaFoldDB" id="A0A4Q1DCS8"/>
<accession>A0A4Q1DCS8</accession>
<dbReference type="RefSeq" id="WP_129002099.1">
    <property type="nucleotide sequence ID" value="NZ_SDHZ01000001.1"/>
</dbReference>
<dbReference type="EMBL" id="SDHZ01000001">
    <property type="protein sequence ID" value="RXK86349.1"/>
    <property type="molecule type" value="Genomic_DNA"/>
</dbReference>
<reference evidence="1 2" key="1">
    <citation type="submission" date="2019-01" db="EMBL/GenBank/DDBJ databases">
        <title>Filimonas sp. strain TTM-71.</title>
        <authorList>
            <person name="Chen W.-M."/>
        </authorList>
    </citation>
    <scope>NUCLEOTIDE SEQUENCE [LARGE SCALE GENOMIC DNA]</scope>
    <source>
        <strain evidence="1 2">TTM-71</strain>
    </source>
</reference>
<organism evidence="1 2">
    <name type="scientific">Filimonas effusa</name>
    <dbReference type="NCBI Taxonomy" id="2508721"/>
    <lineage>
        <taxon>Bacteria</taxon>
        <taxon>Pseudomonadati</taxon>
        <taxon>Bacteroidota</taxon>
        <taxon>Chitinophagia</taxon>
        <taxon>Chitinophagales</taxon>
        <taxon>Chitinophagaceae</taxon>
        <taxon>Filimonas</taxon>
    </lineage>
</organism>
<sequence length="151" mass="17217">MEENSNHSLKHRIESVRTALMYGTLEEGINMPTALTTTIRYEETEEGDFIWLMMKQPWNSIASRFPVTLQYYQKGVPHKVKVEGAAEVSYLPSNIAVIKVKVEQYEWCDLALPPVQGTSGSWITVVQQWFRESIVGMFRQEPAAARYTSAA</sequence>
<dbReference type="OrthoDB" id="666433at2"/>
<protein>
    <submittedName>
        <fullName evidence="1">Uncharacterized protein</fullName>
    </submittedName>
</protein>
<keyword evidence="2" id="KW-1185">Reference proteome</keyword>
<evidence type="ECO:0000313" key="2">
    <source>
        <dbReference type="Proteomes" id="UP000290545"/>
    </source>
</evidence>
<evidence type="ECO:0000313" key="1">
    <source>
        <dbReference type="EMBL" id="RXK86349.1"/>
    </source>
</evidence>
<proteinExistence type="predicted"/>